<dbReference type="EMBL" id="KN817548">
    <property type="protein sequence ID" value="KJA22711.1"/>
    <property type="molecule type" value="Genomic_DNA"/>
</dbReference>
<dbReference type="Proteomes" id="UP000054270">
    <property type="component" value="Unassembled WGS sequence"/>
</dbReference>
<dbReference type="PANTHER" id="PTHR36091">
    <property type="entry name" value="ALTERED INHERITANCE OF MITOCHONDRIA PROTEIN 9, MITOCHONDRIAL"/>
    <property type="match status" value="1"/>
</dbReference>
<dbReference type="PANTHER" id="PTHR36091:SF1">
    <property type="entry name" value="ALTERED INHERITANCE OF MITOCHONDRIA PROTEIN 9, MITOCHONDRIAL"/>
    <property type="match status" value="1"/>
</dbReference>
<dbReference type="SUPFAM" id="SSF56112">
    <property type="entry name" value="Protein kinase-like (PK-like)"/>
    <property type="match status" value="1"/>
</dbReference>
<evidence type="ECO:0000256" key="2">
    <source>
        <dbReference type="ARBA" id="ARBA00005543"/>
    </source>
</evidence>
<gene>
    <name evidence="8" type="ORF">HYPSUDRAFT_77307</name>
</gene>
<comment type="subcellular location">
    <subcellularLocation>
        <location evidence="1">Mitochondrion</location>
    </subcellularLocation>
</comment>
<dbReference type="OrthoDB" id="2968323at2759"/>
<evidence type="ECO:0000256" key="3">
    <source>
        <dbReference type="ARBA" id="ARBA00016197"/>
    </source>
</evidence>
<evidence type="ECO:0000256" key="1">
    <source>
        <dbReference type="ARBA" id="ARBA00004173"/>
    </source>
</evidence>
<dbReference type="InterPro" id="IPR011009">
    <property type="entry name" value="Kinase-like_dom_sf"/>
</dbReference>
<sequence length="465" mass="51785">MSLRRLNFDADALVAVAVKASGASEGNEIAVIAEGSYNRVFRINFADGKDVIARCTQVHAKIWLPSEVATMDFVRSRLGPRVPKVLAWDASSDNAVGCEYIIMEKCVGPTLHNRVDANPNSFRHIYDVAELMSNLASIPFSQYGSIYYKEDMKTNYLDDSGLVRAWNDVFIEAGALICLLTVVHGRIYSPISAQNQVGARHTAEQHIALLQKWATIFPAVLPQSIYCMPTLSHPDLHADNICVTDADPMSVTSIIDWQSASVLPLFESEMPKFLDHQIFGSQFKYISTSDNLEQPVMPDNFNTLGNEERSQATAEFLQAWPKHAYLKHLSQLHPRLADHEVAQLPQIEVLRRAIYHSAHSWSQGLPALEQMLMVIKYAYGGTFPIHKDYPAAGIFSGEDLEQYSADMDELIEEQEHEAAVMELLQEDGICVSQDGGVAEQDFEAALKKAEDIRSRCIAHGSTERG</sequence>
<dbReference type="Pfam" id="PF01636">
    <property type="entry name" value="APH"/>
    <property type="match status" value="1"/>
</dbReference>
<keyword evidence="5" id="KW-0496">Mitochondrion</keyword>
<keyword evidence="4" id="KW-0809">Transit peptide</keyword>
<reference evidence="9" key="1">
    <citation type="submission" date="2014-04" db="EMBL/GenBank/DDBJ databases">
        <title>Evolutionary Origins and Diversification of the Mycorrhizal Mutualists.</title>
        <authorList>
            <consortium name="DOE Joint Genome Institute"/>
            <consortium name="Mycorrhizal Genomics Consortium"/>
            <person name="Kohler A."/>
            <person name="Kuo A."/>
            <person name="Nagy L.G."/>
            <person name="Floudas D."/>
            <person name="Copeland A."/>
            <person name="Barry K.W."/>
            <person name="Cichocki N."/>
            <person name="Veneault-Fourrey C."/>
            <person name="LaButti K."/>
            <person name="Lindquist E.A."/>
            <person name="Lipzen A."/>
            <person name="Lundell T."/>
            <person name="Morin E."/>
            <person name="Murat C."/>
            <person name="Riley R."/>
            <person name="Ohm R."/>
            <person name="Sun H."/>
            <person name="Tunlid A."/>
            <person name="Henrissat B."/>
            <person name="Grigoriev I.V."/>
            <person name="Hibbett D.S."/>
            <person name="Martin F."/>
        </authorList>
    </citation>
    <scope>NUCLEOTIDE SEQUENCE [LARGE SCALE GENOMIC DNA]</scope>
    <source>
        <strain evidence="9">FD-334 SS-4</strain>
    </source>
</reference>
<dbReference type="Gene3D" id="3.90.1200.10">
    <property type="match status" value="1"/>
</dbReference>
<comment type="similarity">
    <text evidence="2">Belongs to the AIM9 family.</text>
</comment>
<evidence type="ECO:0000256" key="6">
    <source>
        <dbReference type="ARBA" id="ARBA00031849"/>
    </source>
</evidence>
<dbReference type="InterPro" id="IPR051035">
    <property type="entry name" value="Mito_inheritance_9"/>
</dbReference>
<protein>
    <recommendedName>
        <fullName evidence="3">Altered inheritance of mitochondria protein 9, mitochondrial</fullName>
    </recommendedName>
    <alternativeName>
        <fullName evidence="6">Found in mitochondrial proteome protein 29</fullName>
    </alternativeName>
</protein>
<proteinExistence type="inferred from homology"/>
<dbReference type="AlphaFoldDB" id="A0A0D2P210"/>
<feature type="domain" description="Aminoglycoside phosphotransferase" evidence="7">
    <location>
        <begin position="29"/>
        <end position="262"/>
    </location>
</feature>
<accession>A0A0D2P210</accession>
<dbReference type="InterPro" id="IPR002575">
    <property type="entry name" value="Aminoglycoside_PTrfase"/>
</dbReference>
<organism evidence="8 9">
    <name type="scientific">Hypholoma sublateritium (strain FD-334 SS-4)</name>
    <dbReference type="NCBI Taxonomy" id="945553"/>
    <lineage>
        <taxon>Eukaryota</taxon>
        <taxon>Fungi</taxon>
        <taxon>Dikarya</taxon>
        <taxon>Basidiomycota</taxon>
        <taxon>Agaricomycotina</taxon>
        <taxon>Agaricomycetes</taxon>
        <taxon>Agaricomycetidae</taxon>
        <taxon>Agaricales</taxon>
        <taxon>Agaricineae</taxon>
        <taxon>Strophariaceae</taxon>
        <taxon>Hypholoma</taxon>
    </lineage>
</organism>
<name>A0A0D2P210_HYPSF</name>
<evidence type="ECO:0000256" key="5">
    <source>
        <dbReference type="ARBA" id="ARBA00023128"/>
    </source>
</evidence>
<dbReference type="OMA" id="WVRNESY"/>
<evidence type="ECO:0000313" key="9">
    <source>
        <dbReference type="Proteomes" id="UP000054270"/>
    </source>
</evidence>
<evidence type="ECO:0000313" key="8">
    <source>
        <dbReference type="EMBL" id="KJA22711.1"/>
    </source>
</evidence>
<evidence type="ECO:0000259" key="7">
    <source>
        <dbReference type="Pfam" id="PF01636"/>
    </source>
</evidence>
<dbReference type="GO" id="GO:0005739">
    <property type="term" value="C:mitochondrion"/>
    <property type="evidence" value="ECO:0007669"/>
    <property type="project" value="UniProtKB-SubCell"/>
</dbReference>
<keyword evidence="9" id="KW-1185">Reference proteome</keyword>
<evidence type="ECO:0000256" key="4">
    <source>
        <dbReference type="ARBA" id="ARBA00022946"/>
    </source>
</evidence>